<name>A0A645ILF5_9ZZZZ</name>
<reference evidence="1" key="1">
    <citation type="submission" date="2019-08" db="EMBL/GenBank/DDBJ databases">
        <authorList>
            <person name="Kucharzyk K."/>
            <person name="Murdoch R.W."/>
            <person name="Higgins S."/>
            <person name="Loffler F."/>
        </authorList>
    </citation>
    <scope>NUCLEOTIDE SEQUENCE</scope>
</reference>
<proteinExistence type="predicted"/>
<sequence length="178" mass="18883">MVSMPASRATSATIGAPPVPVPPPMPAVINTMSVFSSALAIWARFSSALLRPISGLEPAPCPCVSFSPICILYVALDTESACLSVFMATNSTPFVPLFTMRFTTLLPPPPTPMTFMLTTLSGPASNEIGIVFPPLSARTTSGSHSLSEGVFPSISCICFIVLRFRLTVNSSRRISPKF</sequence>
<protein>
    <submittedName>
        <fullName evidence="1">Uncharacterized protein</fullName>
    </submittedName>
</protein>
<comment type="caution">
    <text evidence="1">The sequence shown here is derived from an EMBL/GenBank/DDBJ whole genome shotgun (WGS) entry which is preliminary data.</text>
</comment>
<organism evidence="1">
    <name type="scientific">bioreactor metagenome</name>
    <dbReference type="NCBI Taxonomy" id="1076179"/>
    <lineage>
        <taxon>unclassified sequences</taxon>
        <taxon>metagenomes</taxon>
        <taxon>ecological metagenomes</taxon>
    </lineage>
</organism>
<evidence type="ECO:0000313" key="1">
    <source>
        <dbReference type="EMBL" id="MPN52128.1"/>
    </source>
</evidence>
<gene>
    <name evidence="1" type="ORF">SDC9_199782</name>
</gene>
<dbReference type="EMBL" id="VSSQ01117928">
    <property type="protein sequence ID" value="MPN52128.1"/>
    <property type="molecule type" value="Genomic_DNA"/>
</dbReference>
<dbReference type="AlphaFoldDB" id="A0A645ILF5"/>
<accession>A0A645ILF5</accession>